<evidence type="ECO:0000256" key="4">
    <source>
        <dbReference type="ARBA" id="ARBA00022989"/>
    </source>
</evidence>
<proteinExistence type="predicted"/>
<dbReference type="Proteomes" id="UP000276232">
    <property type="component" value="Unassembled WGS sequence"/>
</dbReference>
<dbReference type="InterPro" id="IPR003339">
    <property type="entry name" value="ABC/ECF_trnsptr_transmembrane"/>
</dbReference>
<dbReference type="CDD" id="cd16914">
    <property type="entry name" value="EcfT"/>
    <property type="match status" value="1"/>
</dbReference>
<evidence type="ECO:0000256" key="1">
    <source>
        <dbReference type="ARBA" id="ARBA00004141"/>
    </source>
</evidence>
<sequence>MTALLAAGEDPRPSLLARRDPTAKLLLVLVVTTAVVLVLDPVTPLVLWVLALVGLLLGARVPVRTAARAHVPFLVLAVGQLTVNLVTRPGEVIATPGPLRLTAEGLEVGTAIALRTLVIGVLAVAFITTTSPVRLMTSLQQNARLSPRVTYAILAGYRMLQEMPREWASLRAAHAVRAPLRPDGTPTRSPRVLLGAAFGLLVVSVRKGERLSQSLESRGLGLTPRTTWRPSPWTRADAVLVVVVLGVLVAVLATSAALGVLAGPAVLFG</sequence>
<evidence type="ECO:0000313" key="8">
    <source>
        <dbReference type="Proteomes" id="UP000276232"/>
    </source>
</evidence>
<evidence type="ECO:0000256" key="6">
    <source>
        <dbReference type="SAM" id="Phobius"/>
    </source>
</evidence>
<evidence type="ECO:0000256" key="2">
    <source>
        <dbReference type="ARBA" id="ARBA00022475"/>
    </source>
</evidence>
<protein>
    <submittedName>
        <fullName evidence="7">Energy-coupling factor transport system permease protein</fullName>
    </submittedName>
</protein>
<evidence type="ECO:0000256" key="3">
    <source>
        <dbReference type="ARBA" id="ARBA00022692"/>
    </source>
</evidence>
<feature type="transmembrane region" description="Helical" evidence="6">
    <location>
        <begin position="108"/>
        <end position="128"/>
    </location>
</feature>
<evidence type="ECO:0000256" key="5">
    <source>
        <dbReference type="ARBA" id="ARBA00023136"/>
    </source>
</evidence>
<evidence type="ECO:0000313" key="7">
    <source>
        <dbReference type="EMBL" id="ROP34608.1"/>
    </source>
</evidence>
<dbReference type="PANTHER" id="PTHR34857:SF2">
    <property type="entry name" value="SLL0384 PROTEIN"/>
    <property type="match status" value="1"/>
</dbReference>
<accession>A0A3N1GWJ3</accession>
<dbReference type="PANTHER" id="PTHR34857">
    <property type="entry name" value="SLL0384 PROTEIN"/>
    <property type="match status" value="1"/>
</dbReference>
<organism evidence="7 8">
    <name type="scientific">Pseudokineococcus lusitanus</name>
    <dbReference type="NCBI Taxonomy" id="763993"/>
    <lineage>
        <taxon>Bacteria</taxon>
        <taxon>Bacillati</taxon>
        <taxon>Actinomycetota</taxon>
        <taxon>Actinomycetes</taxon>
        <taxon>Kineosporiales</taxon>
        <taxon>Kineosporiaceae</taxon>
        <taxon>Pseudokineococcus</taxon>
    </lineage>
</organism>
<dbReference type="RefSeq" id="WP_123380509.1">
    <property type="nucleotide sequence ID" value="NZ_RJKN01000006.1"/>
</dbReference>
<keyword evidence="4 6" id="KW-1133">Transmembrane helix</keyword>
<feature type="transmembrane region" description="Helical" evidence="6">
    <location>
        <begin position="21"/>
        <end position="39"/>
    </location>
</feature>
<dbReference type="GO" id="GO:0005886">
    <property type="term" value="C:plasma membrane"/>
    <property type="evidence" value="ECO:0007669"/>
    <property type="project" value="UniProtKB-ARBA"/>
</dbReference>
<dbReference type="InParanoid" id="A0A3N1GWJ3"/>
<keyword evidence="5 6" id="KW-0472">Membrane</keyword>
<feature type="transmembrane region" description="Helical" evidence="6">
    <location>
        <begin position="238"/>
        <end position="262"/>
    </location>
</feature>
<dbReference type="Pfam" id="PF02361">
    <property type="entry name" value="CbiQ"/>
    <property type="match status" value="1"/>
</dbReference>
<keyword evidence="8" id="KW-1185">Reference proteome</keyword>
<name>A0A3N1GWJ3_9ACTN</name>
<comment type="subcellular location">
    <subcellularLocation>
        <location evidence="1">Membrane</location>
        <topology evidence="1">Multi-pass membrane protein</topology>
    </subcellularLocation>
</comment>
<dbReference type="OrthoDB" id="6400at2"/>
<keyword evidence="3 6" id="KW-0812">Transmembrane</keyword>
<comment type="caution">
    <text evidence="7">The sequence shown here is derived from an EMBL/GenBank/DDBJ whole genome shotgun (WGS) entry which is preliminary data.</text>
</comment>
<gene>
    <name evidence="7" type="ORF">EDC03_2424</name>
</gene>
<dbReference type="InterPro" id="IPR051611">
    <property type="entry name" value="ECF_transporter_component"/>
</dbReference>
<keyword evidence="2" id="KW-1003">Cell membrane</keyword>
<reference evidence="7 8" key="1">
    <citation type="journal article" date="2015" name="Stand. Genomic Sci.">
        <title>Genomic Encyclopedia of Bacterial and Archaeal Type Strains, Phase III: the genomes of soil and plant-associated and newly described type strains.</title>
        <authorList>
            <person name="Whitman W.B."/>
            <person name="Woyke T."/>
            <person name="Klenk H.P."/>
            <person name="Zhou Y."/>
            <person name="Lilburn T.G."/>
            <person name="Beck B.J."/>
            <person name="De Vos P."/>
            <person name="Vandamme P."/>
            <person name="Eisen J.A."/>
            <person name="Garrity G."/>
            <person name="Hugenholtz P."/>
            <person name="Kyrpides N.C."/>
        </authorList>
    </citation>
    <scope>NUCLEOTIDE SEQUENCE [LARGE SCALE GENOMIC DNA]</scope>
    <source>
        <strain evidence="7 8">CECT 7306</strain>
    </source>
</reference>
<dbReference type="EMBL" id="RJKN01000006">
    <property type="protein sequence ID" value="ROP34608.1"/>
    <property type="molecule type" value="Genomic_DNA"/>
</dbReference>
<dbReference type="AlphaFoldDB" id="A0A3N1GWJ3"/>